<feature type="region of interest" description="Disordered" evidence="1">
    <location>
        <begin position="1"/>
        <end position="61"/>
    </location>
</feature>
<dbReference type="AlphaFoldDB" id="A0A9Q0N421"/>
<sequence>MTSHLANCSDNDKVNSKNHTKKSSGSPRTKKKTNSMRSPTMLPQSISISGNESVGMNSISGKEKAHHKSYAGLSSKSMKCIWEQFDNSETEVNPEVYGRLAEDVTYKLWELCNNLKTYTRHSGGKLSVDLTNEVLKDADVPPVIGAGINNWDQIDYDGTYFFHFDEVLELRDEYNKEVTLTQPGPLSLSTNWFANKKSVKNLESLCTALSNAIFTGNDAAFKYAIHATSINPYIGCILQPLLNKILSMIVVTYTDETLDRAIKFLSAITYNYNSREATANYQLLHLSQLITCLLLGPLDLNEHRSDEQKKMEEKINQIAGELEQSPTGNIFHSLQSHVKSSSLNEGIGFVNIKEEGMYYEDIKELQPTTSYSTIDDFQAVMQIMRNEGFDKVDNNSCKRQKIKHEFEIGSNFEVQDFIPVQSNYVPATDSEVFEDSKLLSKNEAANKYSSLISRICADKFVDDLCSLVGNMASNWGYFESEIIFVLTKRLEVYFSAFKTNKILDYQWLMRVVRLLSALGDHAFRELTVYFHQIDSLKVPEYLQCHLNFTAIFLRGRSDIFFHEYLNDLCGDGLQPFMLYFSNYILKKSQKKRELVKPSFKITPKLMLRTINKIENKISTMDDAFPDRATLKRRNIGFKFAGCCPVILKPKLQLPTDVIQQVDLLSNYNNKVVICKRKLLKTITDVKIVEEKTDFRWLRIP</sequence>
<dbReference type="EMBL" id="WJQU01000002">
    <property type="protein sequence ID" value="KAJ6643144.1"/>
    <property type="molecule type" value="Genomic_DNA"/>
</dbReference>
<accession>A0A9Q0N421</accession>
<protein>
    <submittedName>
        <fullName evidence="2">Uncharacterized protein</fullName>
    </submittedName>
</protein>
<dbReference type="OrthoDB" id="6621890at2759"/>
<dbReference type="Proteomes" id="UP001151699">
    <property type="component" value="Chromosome B"/>
</dbReference>
<name>A0A9Q0N421_9DIPT</name>
<gene>
    <name evidence="2" type="ORF">Bhyg_08100</name>
</gene>
<evidence type="ECO:0000313" key="2">
    <source>
        <dbReference type="EMBL" id="KAJ6643144.1"/>
    </source>
</evidence>
<feature type="compositionally biased region" description="Polar residues" evidence="1">
    <location>
        <begin position="35"/>
        <end position="60"/>
    </location>
</feature>
<proteinExistence type="predicted"/>
<feature type="compositionally biased region" description="Basic residues" evidence="1">
    <location>
        <begin position="16"/>
        <end position="34"/>
    </location>
</feature>
<evidence type="ECO:0000313" key="3">
    <source>
        <dbReference type="Proteomes" id="UP001151699"/>
    </source>
</evidence>
<comment type="caution">
    <text evidence="2">The sequence shown here is derived from an EMBL/GenBank/DDBJ whole genome shotgun (WGS) entry which is preliminary data.</text>
</comment>
<evidence type="ECO:0000256" key="1">
    <source>
        <dbReference type="SAM" id="MobiDB-lite"/>
    </source>
</evidence>
<keyword evidence="3" id="KW-1185">Reference proteome</keyword>
<reference evidence="2" key="1">
    <citation type="submission" date="2022-07" db="EMBL/GenBank/DDBJ databases">
        <authorList>
            <person name="Trinca V."/>
            <person name="Uliana J.V.C."/>
            <person name="Torres T.T."/>
            <person name="Ward R.J."/>
            <person name="Monesi N."/>
        </authorList>
    </citation>
    <scope>NUCLEOTIDE SEQUENCE</scope>
    <source>
        <strain evidence="2">HSMRA1968</strain>
        <tissue evidence="2">Whole embryos</tissue>
    </source>
</reference>
<organism evidence="2 3">
    <name type="scientific">Pseudolycoriella hygida</name>
    <dbReference type="NCBI Taxonomy" id="35572"/>
    <lineage>
        <taxon>Eukaryota</taxon>
        <taxon>Metazoa</taxon>
        <taxon>Ecdysozoa</taxon>
        <taxon>Arthropoda</taxon>
        <taxon>Hexapoda</taxon>
        <taxon>Insecta</taxon>
        <taxon>Pterygota</taxon>
        <taxon>Neoptera</taxon>
        <taxon>Endopterygota</taxon>
        <taxon>Diptera</taxon>
        <taxon>Nematocera</taxon>
        <taxon>Sciaroidea</taxon>
        <taxon>Sciaridae</taxon>
        <taxon>Pseudolycoriella</taxon>
    </lineage>
</organism>